<dbReference type="EMBL" id="JBHSIT010000021">
    <property type="protein sequence ID" value="MFC4913899.1"/>
    <property type="molecule type" value="Genomic_DNA"/>
</dbReference>
<organism evidence="2 3">
    <name type="scientific">Actinomadura gamaensis</name>
    <dbReference type="NCBI Taxonomy" id="1763541"/>
    <lineage>
        <taxon>Bacteria</taxon>
        <taxon>Bacillati</taxon>
        <taxon>Actinomycetota</taxon>
        <taxon>Actinomycetes</taxon>
        <taxon>Streptosporangiales</taxon>
        <taxon>Thermomonosporaceae</taxon>
        <taxon>Actinomadura</taxon>
    </lineage>
</organism>
<comment type="caution">
    <text evidence="2">The sequence shown here is derived from an EMBL/GenBank/DDBJ whole genome shotgun (WGS) entry which is preliminary data.</text>
</comment>
<dbReference type="InterPro" id="IPR036390">
    <property type="entry name" value="WH_DNA-bd_sf"/>
</dbReference>
<protein>
    <submittedName>
        <fullName evidence="2">MarR family winged helix-turn-helix transcriptional regulator</fullName>
    </submittedName>
</protein>
<name>A0ABV9UCH9_9ACTN</name>
<reference evidence="3" key="1">
    <citation type="journal article" date="2019" name="Int. J. Syst. Evol. Microbiol.">
        <title>The Global Catalogue of Microorganisms (GCM) 10K type strain sequencing project: providing services to taxonomists for standard genome sequencing and annotation.</title>
        <authorList>
            <consortium name="The Broad Institute Genomics Platform"/>
            <consortium name="The Broad Institute Genome Sequencing Center for Infectious Disease"/>
            <person name="Wu L."/>
            <person name="Ma J."/>
        </authorList>
    </citation>
    <scope>NUCLEOTIDE SEQUENCE [LARGE SCALE GENOMIC DNA]</scope>
    <source>
        <strain evidence="3">KLKA75</strain>
    </source>
</reference>
<evidence type="ECO:0000313" key="2">
    <source>
        <dbReference type="EMBL" id="MFC4913899.1"/>
    </source>
</evidence>
<dbReference type="RefSeq" id="WP_378265269.1">
    <property type="nucleotide sequence ID" value="NZ_JBHSIT010000021.1"/>
</dbReference>
<feature type="domain" description="HTH marR-type" evidence="1">
    <location>
        <begin position="1"/>
        <end position="134"/>
    </location>
</feature>
<dbReference type="PROSITE" id="PS50995">
    <property type="entry name" value="HTH_MARR_2"/>
    <property type="match status" value="1"/>
</dbReference>
<dbReference type="SUPFAM" id="SSF46785">
    <property type="entry name" value="Winged helix' DNA-binding domain"/>
    <property type="match status" value="1"/>
</dbReference>
<dbReference type="PANTHER" id="PTHR33164:SF43">
    <property type="entry name" value="HTH-TYPE TRANSCRIPTIONAL REPRESSOR YETL"/>
    <property type="match status" value="1"/>
</dbReference>
<dbReference type="InterPro" id="IPR039422">
    <property type="entry name" value="MarR/SlyA-like"/>
</dbReference>
<evidence type="ECO:0000259" key="1">
    <source>
        <dbReference type="PROSITE" id="PS50995"/>
    </source>
</evidence>
<dbReference type="PANTHER" id="PTHR33164">
    <property type="entry name" value="TRANSCRIPTIONAL REGULATOR, MARR FAMILY"/>
    <property type="match status" value="1"/>
</dbReference>
<keyword evidence="3" id="KW-1185">Reference proteome</keyword>
<dbReference type="InterPro" id="IPR000835">
    <property type="entry name" value="HTH_MarR-typ"/>
</dbReference>
<evidence type="ECO:0000313" key="3">
    <source>
        <dbReference type="Proteomes" id="UP001595872"/>
    </source>
</evidence>
<accession>A0ABV9UCH9</accession>
<gene>
    <name evidence="2" type="ORF">ACFPCY_41900</name>
</gene>
<dbReference type="Gene3D" id="1.10.10.10">
    <property type="entry name" value="Winged helix-like DNA-binding domain superfamily/Winged helix DNA-binding domain"/>
    <property type="match status" value="1"/>
</dbReference>
<dbReference type="InterPro" id="IPR036388">
    <property type="entry name" value="WH-like_DNA-bd_sf"/>
</dbReference>
<dbReference type="Pfam" id="PF01047">
    <property type="entry name" value="MarR"/>
    <property type="match status" value="1"/>
</dbReference>
<sequence>MSPGFWLHHAALSWRQALDAGLRPLGLTHTQFNLLASVNWLTGQDGPPTQQAAAELSGADRMMTSKVLTTLEARGLLTRVPDPDDSRAKRLVVTPAGRDLVSRAVQVAAEVDAAFFGAGPDREALRLRLREMAENRAT</sequence>
<proteinExistence type="predicted"/>
<dbReference type="Proteomes" id="UP001595872">
    <property type="component" value="Unassembled WGS sequence"/>
</dbReference>
<dbReference type="SMART" id="SM00347">
    <property type="entry name" value="HTH_MARR"/>
    <property type="match status" value="1"/>
</dbReference>